<accession>A0ACC2LEI1</accession>
<name>A0ACC2LEI1_PERAE</name>
<proteinExistence type="predicted"/>
<comment type="caution">
    <text evidence="1">The sequence shown here is derived from an EMBL/GenBank/DDBJ whole genome shotgun (WGS) entry which is preliminary data.</text>
</comment>
<dbReference type="Proteomes" id="UP001234297">
    <property type="component" value="Chromosome 7"/>
</dbReference>
<keyword evidence="2" id="KW-1185">Reference proteome</keyword>
<organism evidence="1 2">
    <name type="scientific">Persea americana</name>
    <name type="common">Avocado</name>
    <dbReference type="NCBI Taxonomy" id="3435"/>
    <lineage>
        <taxon>Eukaryota</taxon>
        <taxon>Viridiplantae</taxon>
        <taxon>Streptophyta</taxon>
        <taxon>Embryophyta</taxon>
        <taxon>Tracheophyta</taxon>
        <taxon>Spermatophyta</taxon>
        <taxon>Magnoliopsida</taxon>
        <taxon>Magnoliidae</taxon>
        <taxon>Laurales</taxon>
        <taxon>Lauraceae</taxon>
        <taxon>Persea</taxon>
    </lineage>
</organism>
<gene>
    <name evidence="1" type="ORF">MRB53_025073</name>
</gene>
<reference evidence="1 2" key="1">
    <citation type="journal article" date="2022" name="Hortic Res">
        <title>A haplotype resolved chromosomal level avocado genome allows analysis of novel avocado genes.</title>
        <authorList>
            <person name="Nath O."/>
            <person name="Fletcher S.J."/>
            <person name="Hayward A."/>
            <person name="Shaw L.M."/>
            <person name="Masouleh A.K."/>
            <person name="Furtado A."/>
            <person name="Henry R.J."/>
            <person name="Mitter N."/>
        </authorList>
    </citation>
    <scope>NUCLEOTIDE SEQUENCE [LARGE SCALE GENOMIC DNA]</scope>
    <source>
        <strain evidence="2">cv. Hass</strain>
    </source>
</reference>
<evidence type="ECO:0000313" key="1">
    <source>
        <dbReference type="EMBL" id="KAJ8631750.1"/>
    </source>
</evidence>
<protein>
    <submittedName>
        <fullName evidence="1">Uncharacterized protein</fullName>
    </submittedName>
</protein>
<sequence>MAASEETSAIWSDGSEDEIVRELLDDESPSELVRELLDDESPFFLQPKSIESEPSQSQEPLKNLFLSTLYSGPTIEDIASVLSLNCQSSDSFSGNISQSKISVTEKGSSRMENKYTMRIKSSGNTMADDGYKWRKYGQKSIKNSPNPRSYYRCTNPRCSAKKQVERSTEDPDTLIINYEGLHLHFAYSHFLLTRPSLNENTHSPPKKPKTHTQVAQDDPHQVGPTSVAPLKMVNKHQPFGAVIETPHNPQTQGLLEDVVPLLIRNPSNNPTSSSDPCFSSYPSSPPLSTSSSSLSWSPNSSPLDMGMLSGLG</sequence>
<evidence type="ECO:0000313" key="2">
    <source>
        <dbReference type="Proteomes" id="UP001234297"/>
    </source>
</evidence>
<dbReference type="EMBL" id="CM056815">
    <property type="protein sequence ID" value="KAJ8631750.1"/>
    <property type="molecule type" value="Genomic_DNA"/>
</dbReference>